<proteinExistence type="predicted"/>
<dbReference type="PANTHER" id="PTHR34301:SF8">
    <property type="entry name" value="ATPASE DOMAIN-CONTAINING PROTEIN"/>
    <property type="match status" value="1"/>
</dbReference>
<evidence type="ECO:0000313" key="2">
    <source>
        <dbReference type="Proteomes" id="UP000605201"/>
    </source>
</evidence>
<dbReference type="EMBL" id="JACNIG010000398">
    <property type="protein sequence ID" value="MBC8434212.1"/>
    <property type="molecule type" value="Genomic_DNA"/>
</dbReference>
<name>A0A8J6TWC7_9BACT</name>
<accession>A0A8J6TWC7</accession>
<evidence type="ECO:0008006" key="3">
    <source>
        <dbReference type="Google" id="ProtNLM"/>
    </source>
</evidence>
<evidence type="ECO:0000313" key="1">
    <source>
        <dbReference type="EMBL" id="MBC8434212.1"/>
    </source>
</evidence>
<dbReference type="PANTHER" id="PTHR34301">
    <property type="entry name" value="DNA-BINDING PROTEIN-RELATED"/>
    <property type="match status" value="1"/>
</dbReference>
<protein>
    <recommendedName>
        <fullName evidence="3">ATP-binding protein</fullName>
    </recommendedName>
</protein>
<dbReference type="InterPro" id="IPR027417">
    <property type="entry name" value="P-loop_NTPase"/>
</dbReference>
<reference evidence="1 2" key="1">
    <citation type="submission" date="2020-08" db="EMBL/GenBank/DDBJ databases">
        <title>Bridging the membrane lipid divide: bacteria of the FCB group superphylum have the potential to synthesize archaeal ether lipids.</title>
        <authorList>
            <person name="Villanueva L."/>
            <person name="Von Meijenfeldt F.A.B."/>
            <person name="Westbye A.B."/>
            <person name="Yadav S."/>
            <person name="Hopmans E.C."/>
            <person name="Dutilh B.E."/>
            <person name="Sinninghe Damste J.S."/>
        </authorList>
    </citation>
    <scope>NUCLEOTIDE SEQUENCE [LARGE SCALE GENOMIC DNA]</scope>
    <source>
        <strain evidence="1">NIOZ-UU17</strain>
    </source>
</reference>
<gene>
    <name evidence="1" type="ORF">H8D96_20070</name>
</gene>
<dbReference type="Proteomes" id="UP000605201">
    <property type="component" value="Unassembled WGS sequence"/>
</dbReference>
<comment type="caution">
    <text evidence="1">The sequence shown here is derived from an EMBL/GenBank/DDBJ whole genome shotgun (WGS) entry which is preliminary data.</text>
</comment>
<organism evidence="1 2">
    <name type="scientific">Candidatus Desulfatibia vada</name>
    <dbReference type="NCBI Taxonomy" id="2841696"/>
    <lineage>
        <taxon>Bacteria</taxon>
        <taxon>Pseudomonadati</taxon>
        <taxon>Thermodesulfobacteriota</taxon>
        <taxon>Desulfobacteria</taxon>
        <taxon>Desulfobacterales</taxon>
        <taxon>Desulfobacterales incertae sedis</taxon>
        <taxon>Candidatus Desulfatibia</taxon>
    </lineage>
</organism>
<dbReference type="AlphaFoldDB" id="A0A8J6TWC7"/>
<dbReference type="Gene3D" id="3.40.50.300">
    <property type="entry name" value="P-loop containing nucleotide triphosphate hydrolases"/>
    <property type="match status" value="1"/>
</dbReference>
<dbReference type="SUPFAM" id="SSF52540">
    <property type="entry name" value="P-loop containing nucleoside triphosphate hydrolases"/>
    <property type="match status" value="1"/>
</dbReference>
<sequence length="205" mass="24104">MKLSLDLKLNWAYEKSIFLFRDRNRGFDAHQNREAELADLTRRIFDSQNILLYAHRRTGKSSLIHNLITSQEFKSQVQRYKKMRDSAYIQQFLSELWYVNKISLAAVDEVEESLLRENQPTFIKEWDTLTVNQKKTLKLIVTTDGKGMFTTENLQSVGFSSPGMLTRTLKSLVEKDIIRKNDAYKLQDPIFKKWLMLLSSKFRAV</sequence>